<comment type="caution">
    <text evidence="1">The sequence shown here is derived from an EMBL/GenBank/DDBJ whole genome shotgun (WGS) entry which is preliminary data.</text>
</comment>
<name>A0ACB9R842_9MYRT</name>
<evidence type="ECO:0000313" key="1">
    <source>
        <dbReference type="EMBL" id="KAI4375015.1"/>
    </source>
</evidence>
<keyword evidence="2" id="KW-1185">Reference proteome</keyword>
<dbReference type="EMBL" id="CM042883">
    <property type="protein sequence ID" value="KAI4375015.1"/>
    <property type="molecule type" value="Genomic_DNA"/>
</dbReference>
<evidence type="ECO:0000313" key="2">
    <source>
        <dbReference type="Proteomes" id="UP001057402"/>
    </source>
</evidence>
<organism evidence="1 2">
    <name type="scientific">Melastoma candidum</name>
    <dbReference type="NCBI Taxonomy" id="119954"/>
    <lineage>
        <taxon>Eukaryota</taxon>
        <taxon>Viridiplantae</taxon>
        <taxon>Streptophyta</taxon>
        <taxon>Embryophyta</taxon>
        <taxon>Tracheophyta</taxon>
        <taxon>Spermatophyta</taxon>
        <taxon>Magnoliopsida</taxon>
        <taxon>eudicotyledons</taxon>
        <taxon>Gunneridae</taxon>
        <taxon>Pentapetalae</taxon>
        <taxon>rosids</taxon>
        <taxon>malvids</taxon>
        <taxon>Myrtales</taxon>
        <taxon>Melastomataceae</taxon>
        <taxon>Melastomatoideae</taxon>
        <taxon>Melastomateae</taxon>
        <taxon>Melastoma</taxon>
    </lineage>
</organism>
<proteinExistence type="predicted"/>
<sequence>MGFLSTLCLSAMNPGPAIRTEQPTMRMVMEALSFWQGLAGIDRSSERFMGAAAIGPWPIHRPSSSGFIVLEQSMASVVIMLQDIPRKMASLPASTATAICGFSLLLLFACFLKGRAGQWQGKNSNLRPLLVPPDGEEISLTMFLDRVLSNLVVNISKQLHDFVKEHPSEPVDFKRFFQNKLFALLLKQALGEEVKSVYIEEFGATLSKDVIFKVLVLDMMHSAIEAVTKALIKEQKKRIAAGKDLDSYTDF</sequence>
<dbReference type="Proteomes" id="UP001057402">
    <property type="component" value="Chromosome 4"/>
</dbReference>
<protein>
    <submittedName>
        <fullName evidence="1">Uncharacterized protein</fullName>
    </submittedName>
</protein>
<accession>A0ACB9R842</accession>
<reference evidence="2" key="1">
    <citation type="journal article" date="2023" name="Front. Plant Sci.">
        <title>Chromosomal-level genome assembly of Melastoma candidum provides insights into trichome evolution.</title>
        <authorList>
            <person name="Zhong Y."/>
            <person name="Wu W."/>
            <person name="Sun C."/>
            <person name="Zou P."/>
            <person name="Liu Y."/>
            <person name="Dai S."/>
            <person name="Zhou R."/>
        </authorList>
    </citation>
    <scope>NUCLEOTIDE SEQUENCE [LARGE SCALE GENOMIC DNA]</scope>
</reference>
<gene>
    <name evidence="1" type="ORF">MLD38_012935</name>
</gene>